<reference evidence="8" key="1">
    <citation type="journal article" date="2014" name="Front. Microbiol.">
        <title>High frequency of phylogenetically diverse reductive dehalogenase-homologous genes in deep subseafloor sedimentary metagenomes.</title>
        <authorList>
            <person name="Kawai M."/>
            <person name="Futagami T."/>
            <person name="Toyoda A."/>
            <person name="Takaki Y."/>
            <person name="Nishi S."/>
            <person name="Hori S."/>
            <person name="Arai W."/>
            <person name="Tsubouchi T."/>
            <person name="Morono Y."/>
            <person name="Uchiyama I."/>
            <person name="Ito T."/>
            <person name="Fujiyama A."/>
            <person name="Inagaki F."/>
            <person name="Takami H."/>
        </authorList>
    </citation>
    <scope>NUCLEOTIDE SEQUENCE</scope>
    <source>
        <strain evidence="8">Expedition CK06-06</strain>
    </source>
</reference>
<dbReference type="Pfam" id="PF01476">
    <property type="entry name" value="LysM"/>
    <property type="match status" value="1"/>
</dbReference>
<dbReference type="Gene3D" id="2.40.440.10">
    <property type="entry name" value="L,D-transpeptidase catalytic domain-like"/>
    <property type="match status" value="1"/>
</dbReference>
<proteinExistence type="predicted"/>
<dbReference type="SUPFAM" id="SSF141523">
    <property type="entry name" value="L,D-transpeptidase catalytic domain-like"/>
    <property type="match status" value="1"/>
</dbReference>
<dbReference type="PROSITE" id="PS51782">
    <property type="entry name" value="LYSM"/>
    <property type="match status" value="1"/>
</dbReference>
<dbReference type="AlphaFoldDB" id="X0W9S7"/>
<name>X0W9S7_9ZZZZ</name>
<dbReference type="UniPathway" id="UPA00219"/>
<keyword evidence="3" id="KW-0133">Cell shape</keyword>
<evidence type="ECO:0000256" key="5">
    <source>
        <dbReference type="ARBA" id="ARBA00023316"/>
    </source>
</evidence>
<feature type="domain" description="LysM" evidence="6">
    <location>
        <begin position="1"/>
        <end position="45"/>
    </location>
</feature>
<dbReference type="EMBL" id="BARS01029859">
    <property type="protein sequence ID" value="GAG09396.1"/>
    <property type="molecule type" value="Genomic_DNA"/>
</dbReference>
<evidence type="ECO:0000259" key="7">
    <source>
        <dbReference type="PROSITE" id="PS52029"/>
    </source>
</evidence>
<evidence type="ECO:0000256" key="3">
    <source>
        <dbReference type="ARBA" id="ARBA00022960"/>
    </source>
</evidence>
<dbReference type="PROSITE" id="PS52029">
    <property type="entry name" value="LD_TPASE"/>
    <property type="match status" value="1"/>
</dbReference>
<dbReference type="Pfam" id="PF03734">
    <property type="entry name" value="YkuD"/>
    <property type="match status" value="1"/>
</dbReference>
<dbReference type="CDD" id="cd16913">
    <property type="entry name" value="YkuD_like"/>
    <property type="match status" value="1"/>
</dbReference>
<dbReference type="GO" id="GO:0008360">
    <property type="term" value="P:regulation of cell shape"/>
    <property type="evidence" value="ECO:0007669"/>
    <property type="project" value="UniProtKB-KW"/>
</dbReference>
<sequence length="185" mass="20378">ESLQVKPGNLLSTIGRRRNVPHEILMKINKIVRPEALQAGETIKVVNGPFHARIYRSTFTMDLYLQNTFVRSFPVGLGKPGKETPTGLWRVKPDGKLISPTWTDPETGKTYEAEDPDYPLGSRWIGLEGLRGDAKSRSGFAIHGTKDPSEIGTAGSQGCIRLHNGDAILIYNLLMPGLSQVEIVE</sequence>
<evidence type="ECO:0000259" key="6">
    <source>
        <dbReference type="PROSITE" id="PS51782"/>
    </source>
</evidence>
<comment type="caution">
    <text evidence="8">The sequence shown here is derived from an EMBL/GenBank/DDBJ whole genome shotgun (WGS) entry which is preliminary data.</text>
</comment>
<dbReference type="Gene3D" id="3.10.350.10">
    <property type="entry name" value="LysM domain"/>
    <property type="match status" value="1"/>
</dbReference>
<accession>X0W9S7</accession>
<feature type="non-terminal residue" evidence="8">
    <location>
        <position position="1"/>
    </location>
</feature>
<dbReference type="InterPro" id="IPR050979">
    <property type="entry name" value="LD-transpeptidase"/>
</dbReference>
<gene>
    <name evidence="8" type="ORF">S01H1_46622</name>
</gene>
<dbReference type="GO" id="GO:0005576">
    <property type="term" value="C:extracellular region"/>
    <property type="evidence" value="ECO:0007669"/>
    <property type="project" value="TreeGrafter"/>
</dbReference>
<dbReference type="GO" id="GO:0018104">
    <property type="term" value="P:peptidoglycan-protein cross-linking"/>
    <property type="evidence" value="ECO:0007669"/>
    <property type="project" value="TreeGrafter"/>
</dbReference>
<evidence type="ECO:0000256" key="1">
    <source>
        <dbReference type="ARBA" id="ARBA00004752"/>
    </source>
</evidence>
<evidence type="ECO:0000256" key="2">
    <source>
        <dbReference type="ARBA" id="ARBA00022679"/>
    </source>
</evidence>
<keyword evidence="2" id="KW-0808">Transferase</keyword>
<dbReference type="PANTHER" id="PTHR30582">
    <property type="entry name" value="L,D-TRANSPEPTIDASE"/>
    <property type="match status" value="1"/>
</dbReference>
<keyword evidence="5" id="KW-0961">Cell wall biogenesis/degradation</keyword>
<dbReference type="GO" id="GO:0016740">
    <property type="term" value="F:transferase activity"/>
    <property type="evidence" value="ECO:0007669"/>
    <property type="project" value="UniProtKB-KW"/>
</dbReference>
<protein>
    <submittedName>
        <fullName evidence="8">Uncharacterized protein</fullName>
    </submittedName>
</protein>
<evidence type="ECO:0000313" key="8">
    <source>
        <dbReference type="EMBL" id="GAG09396.1"/>
    </source>
</evidence>
<comment type="pathway">
    <text evidence="1">Cell wall biogenesis; peptidoglycan biosynthesis.</text>
</comment>
<dbReference type="InterPro" id="IPR036779">
    <property type="entry name" value="LysM_dom_sf"/>
</dbReference>
<dbReference type="InterPro" id="IPR005490">
    <property type="entry name" value="LD_TPept_cat_dom"/>
</dbReference>
<dbReference type="GO" id="GO:0071972">
    <property type="term" value="F:peptidoglycan L,D-transpeptidase activity"/>
    <property type="evidence" value="ECO:0007669"/>
    <property type="project" value="TreeGrafter"/>
</dbReference>
<dbReference type="InterPro" id="IPR038063">
    <property type="entry name" value="Transpep_catalytic_dom"/>
</dbReference>
<keyword evidence="4" id="KW-0573">Peptidoglycan synthesis</keyword>
<organism evidence="8">
    <name type="scientific">marine sediment metagenome</name>
    <dbReference type="NCBI Taxonomy" id="412755"/>
    <lineage>
        <taxon>unclassified sequences</taxon>
        <taxon>metagenomes</taxon>
        <taxon>ecological metagenomes</taxon>
    </lineage>
</organism>
<dbReference type="InterPro" id="IPR018392">
    <property type="entry name" value="LysM"/>
</dbReference>
<evidence type="ECO:0000256" key="4">
    <source>
        <dbReference type="ARBA" id="ARBA00022984"/>
    </source>
</evidence>
<dbReference type="GO" id="GO:0071555">
    <property type="term" value="P:cell wall organization"/>
    <property type="evidence" value="ECO:0007669"/>
    <property type="project" value="UniProtKB-KW"/>
</dbReference>
<feature type="domain" description="L,D-TPase catalytic" evidence="7">
    <location>
        <begin position="50"/>
        <end position="184"/>
    </location>
</feature>